<dbReference type="CDD" id="cd10456">
    <property type="entry name" value="GIY-YIG_UPF0213"/>
    <property type="match status" value="1"/>
</dbReference>
<dbReference type="GO" id="GO:0004519">
    <property type="term" value="F:endonuclease activity"/>
    <property type="evidence" value="ECO:0007669"/>
    <property type="project" value="UniProtKB-KW"/>
</dbReference>
<dbReference type="Proteomes" id="UP000030016">
    <property type="component" value="Unassembled WGS sequence"/>
</dbReference>
<dbReference type="Pfam" id="PF01541">
    <property type="entry name" value="GIY-YIG"/>
    <property type="match status" value="1"/>
</dbReference>
<dbReference type="Gene3D" id="3.40.1440.10">
    <property type="entry name" value="GIY-YIG endonuclease"/>
    <property type="match status" value="1"/>
</dbReference>
<keyword evidence="3" id="KW-0540">Nuclease</keyword>
<organism evidence="3 4">
    <name type="scientific">Clostridium novyi A str. 4570</name>
    <dbReference type="NCBI Taxonomy" id="1444290"/>
    <lineage>
        <taxon>Bacteria</taxon>
        <taxon>Bacillati</taxon>
        <taxon>Bacillota</taxon>
        <taxon>Clostridia</taxon>
        <taxon>Eubacteriales</taxon>
        <taxon>Clostridiaceae</taxon>
        <taxon>Clostridium</taxon>
    </lineage>
</organism>
<evidence type="ECO:0000313" key="4">
    <source>
        <dbReference type="Proteomes" id="UP000030016"/>
    </source>
</evidence>
<proteinExistence type="inferred from homology"/>
<sequence>MPYTYILECSDGTLYTGWTTDINKRVKTHNSGKGAKYTRARIPVTLKYYEEFETKKEAMKREYEIKKFTRKKKLELIGLMKNYNY</sequence>
<name>A0AA88ZTP7_CLONO</name>
<dbReference type="RefSeq" id="WP_039248993.1">
    <property type="nucleotide sequence ID" value="NZ_JDRX01000004.1"/>
</dbReference>
<dbReference type="InterPro" id="IPR000305">
    <property type="entry name" value="GIY-YIG_endonuc"/>
</dbReference>
<dbReference type="SUPFAM" id="SSF82771">
    <property type="entry name" value="GIY-YIG endonuclease"/>
    <property type="match status" value="1"/>
</dbReference>
<feature type="domain" description="GIY-YIG" evidence="2">
    <location>
        <begin position="1"/>
        <end position="76"/>
    </location>
</feature>
<dbReference type="AlphaFoldDB" id="A0AA88ZTP7"/>
<dbReference type="InterPro" id="IPR035901">
    <property type="entry name" value="GIY-YIG_endonuc_sf"/>
</dbReference>
<dbReference type="PANTHER" id="PTHR34477:SF1">
    <property type="entry name" value="UPF0213 PROTEIN YHBQ"/>
    <property type="match status" value="1"/>
</dbReference>
<keyword evidence="3" id="KW-0255">Endonuclease</keyword>
<dbReference type="InterPro" id="IPR050190">
    <property type="entry name" value="UPF0213_domain"/>
</dbReference>
<dbReference type="EMBL" id="JDRX01000004">
    <property type="protein sequence ID" value="KGN02986.1"/>
    <property type="molecule type" value="Genomic_DNA"/>
</dbReference>
<reference evidence="3 4" key="1">
    <citation type="submission" date="2014-01" db="EMBL/GenBank/DDBJ databases">
        <title>Plasmidome dynamics in the species complex Clostridium novyi sensu lato converts strains of independent lineages into distinctly different pathogens.</title>
        <authorList>
            <person name="Skarin H."/>
            <person name="Segerman B."/>
        </authorList>
    </citation>
    <scope>NUCLEOTIDE SEQUENCE [LARGE SCALE GENOMIC DNA]</scope>
    <source>
        <strain evidence="3 4">4570</strain>
    </source>
</reference>
<comment type="caution">
    <text evidence="3">The sequence shown here is derived from an EMBL/GenBank/DDBJ whole genome shotgun (WGS) entry which is preliminary data.</text>
</comment>
<evidence type="ECO:0000313" key="3">
    <source>
        <dbReference type="EMBL" id="KGN02986.1"/>
    </source>
</evidence>
<dbReference type="SMART" id="SM00465">
    <property type="entry name" value="GIYc"/>
    <property type="match status" value="1"/>
</dbReference>
<dbReference type="PROSITE" id="PS50164">
    <property type="entry name" value="GIY_YIG"/>
    <property type="match status" value="1"/>
</dbReference>
<gene>
    <name evidence="3" type="ORF">Z969_03045</name>
</gene>
<dbReference type="PANTHER" id="PTHR34477">
    <property type="entry name" value="UPF0213 PROTEIN YHBQ"/>
    <property type="match status" value="1"/>
</dbReference>
<accession>A0AA88ZTP7</accession>
<protein>
    <submittedName>
        <fullName evidence="3">Endonuclease containing a URI domain protein</fullName>
    </submittedName>
</protein>
<comment type="similarity">
    <text evidence="1">Belongs to the UPF0213 family.</text>
</comment>
<keyword evidence="3" id="KW-0378">Hydrolase</keyword>
<evidence type="ECO:0000259" key="2">
    <source>
        <dbReference type="PROSITE" id="PS50164"/>
    </source>
</evidence>
<evidence type="ECO:0000256" key="1">
    <source>
        <dbReference type="ARBA" id="ARBA00007435"/>
    </source>
</evidence>